<dbReference type="NCBIfam" id="NF000499">
    <property type="entry name" value="Erm23S_rRNA_broad"/>
    <property type="match status" value="1"/>
</dbReference>
<feature type="binding site" evidence="8">
    <location>
        <position position="50"/>
    </location>
    <ligand>
        <name>S-adenosyl-L-methionine</name>
        <dbReference type="ChEBI" id="CHEBI:59789"/>
    </ligand>
</feature>
<dbReference type="InterPro" id="IPR023165">
    <property type="entry name" value="rRNA_Ade_diMease-like_C"/>
</dbReference>
<evidence type="ECO:0000256" key="6">
    <source>
        <dbReference type="ARBA" id="ARBA00029941"/>
    </source>
</evidence>
<evidence type="ECO:0000259" key="9">
    <source>
        <dbReference type="SMART" id="SM00650"/>
    </source>
</evidence>
<keyword evidence="2 8" id="KW-0489">Methyltransferase</keyword>
<keyword evidence="4 8" id="KW-0949">S-adenosyl-L-methionine</keyword>
<proteinExistence type="inferred from homology"/>
<dbReference type="STRING" id="1503961.SAMN05421736_10635"/>
<organism evidence="10 11">
    <name type="scientific">Evansella caseinilytica</name>
    <dbReference type="NCBI Taxonomy" id="1503961"/>
    <lineage>
        <taxon>Bacteria</taxon>
        <taxon>Bacillati</taxon>
        <taxon>Bacillota</taxon>
        <taxon>Bacilli</taxon>
        <taxon>Bacillales</taxon>
        <taxon>Bacillaceae</taxon>
        <taxon>Evansella</taxon>
    </lineage>
</organism>
<dbReference type="PANTHER" id="PTHR11727:SF7">
    <property type="entry name" value="DIMETHYLADENOSINE TRANSFERASE-RELATED"/>
    <property type="match status" value="1"/>
</dbReference>
<protein>
    <recommendedName>
        <fullName evidence="1">rRNA adenine N-6-methyltransferase</fullName>
    </recommendedName>
    <alternativeName>
        <fullName evidence="7">Erythromycin resistance protein</fullName>
    </alternativeName>
    <alternativeName>
        <fullName evidence="6">Macrolide-lincosamide-streptogramin B resistance protein</fullName>
    </alternativeName>
</protein>
<dbReference type="InterPro" id="IPR029063">
    <property type="entry name" value="SAM-dependent_MTases_sf"/>
</dbReference>
<dbReference type="SMART" id="SM00650">
    <property type="entry name" value="rADc"/>
    <property type="match status" value="1"/>
</dbReference>
<evidence type="ECO:0000313" key="11">
    <source>
        <dbReference type="Proteomes" id="UP000198935"/>
    </source>
</evidence>
<evidence type="ECO:0000256" key="4">
    <source>
        <dbReference type="ARBA" id="ARBA00022691"/>
    </source>
</evidence>
<dbReference type="SUPFAM" id="SSF53335">
    <property type="entry name" value="S-adenosyl-L-methionine-dependent methyltransferases"/>
    <property type="match status" value="1"/>
</dbReference>
<feature type="binding site" evidence="8">
    <location>
        <position position="48"/>
    </location>
    <ligand>
        <name>S-adenosyl-L-methionine</name>
        <dbReference type="ChEBI" id="CHEBI:59789"/>
    </ligand>
</feature>
<keyword evidence="11" id="KW-1185">Reference proteome</keyword>
<dbReference type="PROSITE" id="PS51689">
    <property type="entry name" value="SAM_RNA_A_N6_MT"/>
    <property type="match status" value="1"/>
</dbReference>
<feature type="binding site" evidence="8">
    <location>
        <position position="121"/>
    </location>
    <ligand>
        <name>S-adenosyl-L-methionine</name>
        <dbReference type="ChEBI" id="CHEBI:59789"/>
    </ligand>
</feature>
<evidence type="ECO:0000256" key="3">
    <source>
        <dbReference type="ARBA" id="ARBA00022679"/>
    </source>
</evidence>
<evidence type="ECO:0000313" key="10">
    <source>
        <dbReference type="EMBL" id="SDZ08968.1"/>
    </source>
</evidence>
<dbReference type="EMBL" id="FNPI01000006">
    <property type="protein sequence ID" value="SDZ08968.1"/>
    <property type="molecule type" value="Genomic_DNA"/>
</dbReference>
<dbReference type="AlphaFoldDB" id="A0A1H3Q775"/>
<keyword evidence="5 8" id="KW-0694">RNA-binding</keyword>
<evidence type="ECO:0000256" key="7">
    <source>
        <dbReference type="ARBA" id="ARBA00030809"/>
    </source>
</evidence>
<dbReference type="GO" id="GO:0003723">
    <property type="term" value="F:RNA binding"/>
    <property type="evidence" value="ECO:0007669"/>
    <property type="project" value="UniProtKB-UniRule"/>
</dbReference>
<sequence>MFFCAKKIIPCNLFAPGKGWDATMTKKTHKYSSKKLSRGEPPNFSGQHFMHNKKLLTEMVHKAKVGKSDTVLELGAGKGALTTVLGEKAGKVLAVEYDAQLVGILKQKTAEYQNTKIIHQDILSLRLPKEKFVVVSNIPYAITTPIMKWLLHHPATGLQRGVIVMEKGAARRFTAKTVKNVDVLAWRMWFDIRYVKGISRDNFSPPPSVDSAMVYINRKKAPMLPTKDYAAFLGLVEYALKEPRASIDTALRGIFTSPQLKRLKQAIGASAETPIGMLAENQWGVVFNSMTQYVQRSLWPRITKSRRRRWR</sequence>
<evidence type="ECO:0000256" key="2">
    <source>
        <dbReference type="ARBA" id="ARBA00022603"/>
    </source>
</evidence>
<dbReference type="Gene3D" id="3.40.50.150">
    <property type="entry name" value="Vaccinia Virus protein VP39"/>
    <property type="match status" value="1"/>
</dbReference>
<dbReference type="GO" id="GO:0000179">
    <property type="term" value="F:rRNA (adenine-N6,N6-)-dimethyltransferase activity"/>
    <property type="evidence" value="ECO:0007669"/>
    <property type="project" value="UniProtKB-UniRule"/>
</dbReference>
<comment type="similarity">
    <text evidence="8">Belongs to the class I-like SAM-binding methyltransferase superfamily. rRNA adenine N(6)-methyltransferase family.</text>
</comment>
<dbReference type="PANTHER" id="PTHR11727">
    <property type="entry name" value="DIMETHYLADENOSINE TRANSFERASE"/>
    <property type="match status" value="1"/>
</dbReference>
<feature type="domain" description="Ribosomal RNA adenine methylase transferase N-terminal" evidence="9">
    <location>
        <begin position="55"/>
        <end position="220"/>
    </location>
</feature>
<name>A0A1H3Q775_9BACI</name>
<dbReference type="InterPro" id="IPR020598">
    <property type="entry name" value="rRNA_Ade_methylase_Trfase_N"/>
</dbReference>
<keyword evidence="3 8" id="KW-0808">Transferase</keyword>
<dbReference type="Proteomes" id="UP000198935">
    <property type="component" value="Unassembled WGS sequence"/>
</dbReference>
<evidence type="ECO:0000256" key="8">
    <source>
        <dbReference type="PROSITE-ProRule" id="PRU01026"/>
    </source>
</evidence>
<dbReference type="InterPro" id="IPR020596">
    <property type="entry name" value="rRNA_Ade_Mease_Trfase_CS"/>
</dbReference>
<feature type="binding site" evidence="8">
    <location>
        <position position="137"/>
    </location>
    <ligand>
        <name>S-adenosyl-L-methionine</name>
        <dbReference type="ChEBI" id="CHEBI:59789"/>
    </ligand>
</feature>
<accession>A0A1H3Q775</accession>
<dbReference type="Pfam" id="PF00398">
    <property type="entry name" value="RrnaAD"/>
    <property type="match status" value="1"/>
</dbReference>
<dbReference type="Gene3D" id="1.10.8.100">
    <property type="entry name" value="Ribosomal RNA adenine dimethylase-like, domain 2"/>
    <property type="match status" value="1"/>
</dbReference>
<evidence type="ECO:0000256" key="1">
    <source>
        <dbReference type="ARBA" id="ARBA00016505"/>
    </source>
</evidence>
<gene>
    <name evidence="10" type="ORF">SAMN05421736_10635</name>
</gene>
<reference evidence="11" key="1">
    <citation type="submission" date="2016-10" db="EMBL/GenBank/DDBJ databases">
        <authorList>
            <person name="Varghese N."/>
            <person name="Submissions S."/>
        </authorList>
    </citation>
    <scope>NUCLEOTIDE SEQUENCE [LARGE SCALE GENOMIC DNA]</scope>
    <source>
        <strain evidence="11">SP</strain>
    </source>
</reference>
<evidence type="ECO:0000256" key="5">
    <source>
        <dbReference type="ARBA" id="ARBA00022884"/>
    </source>
</evidence>
<dbReference type="PROSITE" id="PS01131">
    <property type="entry name" value="RRNA_A_DIMETH"/>
    <property type="match status" value="1"/>
</dbReference>
<feature type="binding site" evidence="8">
    <location>
        <position position="75"/>
    </location>
    <ligand>
        <name>S-adenosyl-L-methionine</name>
        <dbReference type="ChEBI" id="CHEBI:59789"/>
    </ligand>
</feature>
<dbReference type="InterPro" id="IPR001737">
    <property type="entry name" value="KsgA/Erm"/>
</dbReference>
<feature type="binding site" evidence="8">
    <location>
        <position position="96"/>
    </location>
    <ligand>
        <name>S-adenosyl-L-methionine</name>
        <dbReference type="ChEBI" id="CHEBI:59789"/>
    </ligand>
</feature>
<dbReference type="CDD" id="cd02440">
    <property type="entry name" value="AdoMet_MTases"/>
    <property type="match status" value="1"/>
</dbReference>